<dbReference type="EMBL" id="CAADRP010001596">
    <property type="protein sequence ID" value="VFU44037.1"/>
    <property type="molecule type" value="Genomic_DNA"/>
</dbReference>
<evidence type="ECO:0000313" key="1">
    <source>
        <dbReference type="EMBL" id="VFU44037.1"/>
    </source>
</evidence>
<name>A0A6N2LT14_SALVM</name>
<sequence>MDAGPTSVDDRAGNLRLKAILHGSETPDSRWTQAKCTSKNIFSSASGILSSGLETSVQFQKRVSKSQKRMVTRPSARVVELPLIPHR</sequence>
<gene>
    <name evidence="1" type="ORF">SVIM_LOCUS268639</name>
</gene>
<dbReference type="AlphaFoldDB" id="A0A6N2LT14"/>
<organism evidence="1">
    <name type="scientific">Salix viminalis</name>
    <name type="common">Common osier</name>
    <name type="synonym">Basket willow</name>
    <dbReference type="NCBI Taxonomy" id="40686"/>
    <lineage>
        <taxon>Eukaryota</taxon>
        <taxon>Viridiplantae</taxon>
        <taxon>Streptophyta</taxon>
        <taxon>Embryophyta</taxon>
        <taxon>Tracheophyta</taxon>
        <taxon>Spermatophyta</taxon>
        <taxon>Magnoliopsida</taxon>
        <taxon>eudicotyledons</taxon>
        <taxon>Gunneridae</taxon>
        <taxon>Pentapetalae</taxon>
        <taxon>rosids</taxon>
        <taxon>fabids</taxon>
        <taxon>Malpighiales</taxon>
        <taxon>Salicaceae</taxon>
        <taxon>Saliceae</taxon>
        <taxon>Salix</taxon>
    </lineage>
</organism>
<protein>
    <submittedName>
        <fullName evidence="1">Uncharacterized protein</fullName>
    </submittedName>
</protein>
<accession>A0A6N2LT14</accession>
<proteinExistence type="predicted"/>
<reference evidence="1" key="1">
    <citation type="submission" date="2019-03" db="EMBL/GenBank/DDBJ databases">
        <authorList>
            <person name="Mank J."/>
            <person name="Almeida P."/>
        </authorList>
    </citation>
    <scope>NUCLEOTIDE SEQUENCE</scope>
    <source>
        <strain evidence="1">78183</strain>
    </source>
</reference>